<keyword evidence="1" id="KW-0812">Transmembrane</keyword>
<evidence type="ECO:0000256" key="1">
    <source>
        <dbReference type="SAM" id="Phobius"/>
    </source>
</evidence>
<comment type="caution">
    <text evidence="2">The sequence shown here is derived from an EMBL/GenBank/DDBJ whole genome shotgun (WGS) entry which is preliminary data.</text>
</comment>
<feature type="transmembrane region" description="Helical" evidence="1">
    <location>
        <begin position="7"/>
        <end position="24"/>
    </location>
</feature>
<keyword evidence="1" id="KW-0472">Membrane</keyword>
<accession>A0A9X2A9Q0</accession>
<proteinExistence type="predicted"/>
<feature type="transmembrane region" description="Helical" evidence="1">
    <location>
        <begin position="30"/>
        <end position="48"/>
    </location>
</feature>
<dbReference type="AlphaFoldDB" id="A0A9X2A9Q0"/>
<reference evidence="2" key="1">
    <citation type="submission" date="2022-03" db="EMBL/GenBank/DDBJ databases">
        <title>Gramella crocea sp. nov., isolated from activated sludge of a seafood processing plant.</title>
        <authorList>
            <person name="Zhang X."/>
        </authorList>
    </citation>
    <scope>NUCLEOTIDE SEQUENCE</scope>
    <source>
        <strain evidence="2">YJ019</strain>
    </source>
</reference>
<sequence>MILKVGIKVLFVIAEIFLGFYSLVVSESLLIKFLFFAFTAAIIAFGMLKTINRILPTDRVLMEIQADEKEE</sequence>
<evidence type="ECO:0000313" key="2">
    <source>
        <dbReference type="EMBL" id="MCH4821967.1"/>
    </source>
</evidence>
<gene>
    <name evidence="2" type="ORF">ML462_02175</name>
</gene>
<name>A0A9X2A9Q0_9FLAO</name>
<keyword evidence="1" id="KW-1133">Transmembrane helix</keyword>
<evidence type="ECO:0000313" key="3">
    <source>
        <dbReference type="Proteomes" id="UP001139226"/>
    </source>
</evidence>
<organism evidence="2 3">
    <name type="scientific">Christiangramia lutea</name>
    <dbReference type="NCBI Taxonomy" id="1607951"/>
    <lineage>
        <taxon>Bacteria</taxon>
        <taxon>Pseudomonadati</taxon>
        <taxon>Bacteroidota</taxon>
        <taxon>Flavobacteriia</taxon>
        <taxon>Flavobacteriales</taxon>
        <taxon>Flavobacteriaceae</taxon>
        <taxon>Christiangramia</taxon>
    </lineage>
</organism>
<dbReference type="RefSeq" id="WP_240712090.1">
    <property type="nucleotide sequence ID" value="NZ_JAKVTV010000001.1"/>
</dbReference>
<dbReference type="Proteomes" id="UP001139226">
    <property type="component" value="Unassembled WGS sequence"/>
</dbReference>
<dbReference type="EMBL" id="JAKVTV010000001">
    <property type="protein sequence ID" value="MCH4821967.1"/>
    <property type="molecule type" value="Genomic_DNA"/>
</dbReference>
<keyword evidence="3" id="KW-1185">Reference proteome</keyword>
<protein>
    <submittedName>
        <fullName evidence="2">Uncharacterized protein</fullName>
    </submittedName>
</protein>